<protein>
    <submittedName>
        <fullName evidence="2">Uncharacterized protein</fullName>
    </submittedName>
</protein>
<feature type="compositionally biased region" description="Acidic residues" evidence="1">
    <location>
        <begin position="58"/>
        <end position="74"/>
    </location>
</feature>
<evidence type="ECO:0000313" key="2">
    <source>
        <dbReference type="EMBL" id="GIQ92450.1"/>
    </source>
</evidence>
<feature type="compositionally biased region" description="Low complexity" evidence="1">
    <location>
        <begin position="83"/>
        <end position="94"/>
    </location>
</feature>
<sequence>AKTISGIFSKVAYKEGDDRRIMRRTRVKELIVASLGDADTIIGEVAVSSSEEASSSEGEGEGEGESGSEEESDSEPSTRSAKRAAALKSRMSAA</sequence>
<feature type="non-terminal residue" evidence="2">
    <location>
        <position position="94"/>
    </location>
</feature>
<evidence type="ECO:0000313" key="3">
    <source>
        <dbReference type="Proteomes" id="UP000265618"/>
    </source>
</evidence>
<keyword evidence="3" id="KW-1185">Reference proteome</keyword>
<evidence type="ECO:0000256" key="1">
    <source>
        <dbReference type="SAM" id="MobiDB-lite"/>
    </source>
</evidence>
<gene>
    <name evidence="2" type="ORF">KIPB_016229</name>
</gene>
<dbReference type="Proteomes" id="UP000265618">
    <property type="component" value="Unassembled WGS sequence"/>
</dbReference>
<proteinExistence type="predicted"/>
<reference evidence="2 3" key="1">
    <citation type="journal article" date="2018" name="PLoS ONE">
        <title>The draft genome of Kipferlia bialata reveals reductive genome evolution in fornicate parasites.</title>
        <authorList>
            <person name="Tanifuji G."/>
            <person name="Takabayashi S."/>
            <person name="Kume K."/>
            <person name="Takagi M."/>
            <person name="Nakayama T."/>
            <person name="Kamikawa R."/>
            <person name="Inagaki Y."/>
            <person name="Hashimoto T."/>
        </authorList>
    </citation>
    <scope>NUCLEOTIDE SEQUENCE [LARGE SCALE GENOMIC DNA]</scope>
    <source>
        <strain evidence="2">NY0173</strain>
    </source>
</reference>
<feature type="non-terminal residue" evidence="2">
    <location>
        <position position="1"/>
    </location>
</feature>
<feature type="region of interest" description="Disordered" evidence="1">
    <location>
        <begin position="46"/>
        <end position="94"/>
    </location>
</feature>
<organism evidence="2 3">
    <name type="scientific">Kipferlia bialata</name>
    <dbReference type="NCBI Taxonomy" id="797122"/>
    <lineage>
        <taxon>Eukaryota</taxon>
        <taxon>Metamonada</taxon>
        <taxon>Carpediemonas-like organisms</taxon>
        <taxon>Kipferlia</taxon>
    </lineage>
</organism>
<dbReference type="AlphaFoldDB" id="A0A9K3DCF5"/>
<name>A0A9K3DCF5_9EUKA</name>
<feature type="compositionally biased region" description="Low complexity" evidence="1">
    <location>
        <begin position="46"/>
        <end position="57"/>
    </location>
</feature>
<comment type="caution">
    <text evidence="2">The sequence shown here is derived from an EMBL/GenBank/DDBJ whole genome shotgun (WGS) entry which is preliminary data.</text>
</comment>
<accession>A0A9K3DCF5</accession>
<dbReference type="EMBL" id="BDIP01009739">
    <property type="protein sequence ID" value="GIQ92450.1"/>
    <property type="molecule type" value="Genomic_DNA"/>
</dbReference>